<dbReference type="AlphaFoldDB" id="A0A0P7AWX5"/>
<gene>
    <name evidence="1" type="ORF">I595_946</name>
</gene>
<dbReference type="STRING" id="1300341.I595_946"/>
<dbReference type="Proteomes" id="UP000050280">
    <property type="component" value="Unassembled WGS sequence"/>
</dbReference>
<dbReference type="EMBL" id="LDJX01000002">
    <property type="protein sequence ID" value="KPM32528.1"/>
    <property type="molecule type" value="Genomic_DNA"/>
</dbReference>
<keyword evidence="2" id="KW-1185">Reference proteome</keyword>
<reference evidence="1 2" key="1">
    <citation type="submission" date="2015-09" db="EMBL/GenBank/DDBJ databases">
        <title>Genome sequence of the marine flavobacterium Croceitalea dokdonensis DOKDO 023 that contains proton- and sodium-pumping rhodopsins.</title>
        <authorList>
            <person name="Kwon S.-K."/>
            <person name="Lee H.K."/>
            <person name="Kwak M.-J."/>
            <person name="Kim J.F."/>
        </authorList>
    </citation>
    <scope>NUCLEOTIDE SEQUENCE [LARGE SCALE GENOMIC DNA]</scope>
    <source>
        <strain evidence="1 2">DOKDO 023</strain>
    </source>
</reference>
<evidence type="ECO:0000313" key="2">
    <source>
        <dbReference type="Proteomes" id="UP000050280"/>
    </source>
</evidence>
<comment type="caution">
    <text evidence="1">The sequence shown here is derived from an EMBL/GenBank/DDBJ whole genome shotgun (WGS) entry which is preliminary data.</text>
</comment>
<accession>A0A0P7AWX5</accession>
<organism evidence="1 2">
    <name type="scientific">Croceitalea dokdonensis DOKDO 023</name>
    <dbReference type="NCBI Taxonomy" id="1300341"/>
    <lineage>
        <taxon>Bacteria</taxon>
        <taxon>Pseudomonadati</taxon>
        <taxon>Bacteroidota</taxon>
        <taxon>Flavobacteriia</taxon>
        <taxon>Flavobacteriales</taxon>
        <taxon>Flavobacteriaceae</taxon>
        <taxon>Croceitalea</taxon>
    </lineage>
</organism>
<evidence type="ECO:0000313" key="1">
    <source>
        <dbReference type="EMBL" id="KPM32528.1"/>
    </source>
</evidence>
<proteinExistence type="predicted"/>
<name>A0A0P7AWX5_9FLAO</name>
<protein>
    <submittedName>
        <fullName evidence="1">Uncharacterized protein</fullName>
    </submittedName>
</protein>
<sequence length="54" mass="6441">MEVILQMPYLVELSLTNTDTFRGRHRMTQIPTQLHRLESLRYFSVISKEVFDSL</sequence>